<evidence type="ECO:0000313" key="3">
    <source>
        <dbReference type="EMBL" id="KAG8540486.1"/>
    </source>
</evidence>
<dbReference type="InterPro" id="IPR000772">
    <property type="entry name" value="Ricin_B_lectin"/>
</dbReference>
<dbReference type="PANTHER" id="PTHR36129:SF2">
    <property type="entry name" value="RICIN B LECTIN DOMAIN-CONTAINING PROTEIN"/>
    <property type="match status" value="1"/>
</dbReference>
<name>A0AAV6Z284_ENGPU</name>
<feature type="domain" description="Ricin B lectin" evidence="2">
    <location>
        <begin position="1"/>
        <end position="117"/>
    </location>
</feature>
<dbReference type="Proteomes" id="UP000824782">
    <property type="component" value="Unassembled WGS sequence"/>
</dbReference>
<evidence type="ECO:0000259" key="2">
    <source>
        <dbReference type="SMART" id="SM00458"/>
    </source>
</evidence>
<keyword evidence="1" id="KW-0812">Transmembrane</keyword>
<reference evidence="3" key="1">
    <citation type="thesis" date="2020" institute="ProQuest LLC" country="789 East Eisenhower Parkway, Ann Arbor, MI, USA">
        <title>Comparative Genomics and Chromosome Evolution.</title>
        <authorList>
            <person name="Mudd A.B."/>
        </authorList>
    </citation>
    <scope>NUCLEOTIDE SEQUENCE</scope>
    <source>
        <strain evidence="3">237g6f4</strain>
        <tissue evidence="3">Blood</tissue>
    </source>
</reference>
<keyword evidence="1" id="KW-0472">Membrane</keyword>
<dbReference type="Gene3D" id="2.80.10.50">
    <property type="match status" value="1"/>
</dbReference>
<accession>A0AAV6Z284</accession>
<dbReference type="Pfam" id="PF00652">
    <property type="entry name" value="Ricin_B_lectin"/>
    <property type="match status" value="1"/>
</dbReference>
<comment type="caution">
    <text evidence="3">The sequence shown here is derived from an EMBL/GenBank/DDBJ whole genome shotgun (WGS) entry which is preliminary data.</text>
</comment>
<organism evidence="3 4">
    <name type="scientific">Engystomops pustulosus</name>
    <name type="common">Tungara frog</name>
    <name type="synonym">Physalaemus pustulosus</name>
    <dbReference type="NCBI Taxonomy" id="76066"/>
    <lineage>
        <taxon>Eukaryota</taxon>
        <taxon>Metazoa</taxon>
        <taxon>Chordata</taxon>
        <taxon>Craniata</taxon>
        <taxon>Vertebrata</taxon>
        <taxon>Euteleostomi</taxon>
        <taxon>Amphibia</taxon>
        <taxon>Batrachia</taxon>
        <taxon>Anura</taxon>
        <taxon>Neobatrachia</taxon>
        <taxon>Hyloidea</taxon>
        <taxon>Leptodactylidae</taxon>
        <taxon>Leiuperinae</taxon>
        <taxon>Engystomops</taxon>
    </lineage>
</organism>
<gene>
    <name evidence="3" type="ORF">GDO81_019235</name>
</gene>
<feature type="transmembrane region" description="Helical" evidence="1">
    <location>
        <begin position="221"/>
        <end position="241"/>
    </location>
</feature>
<evidence type="ECO:0000256" key="1">
    <source>
        <dbReference type="SAM" id="Phobius"/>
    </source>
</evidence>
<evidence type="ECO:0000313" key="4">
    <source>
        <dbReference type="Proteomes" id="UP000824782"/>
    </source>
</evidence>
<dbReference type="PANTHER" id="PTHR36129">
    <property type="entry name" value="ORGANIC SOLUTE TRANSPORTER SUBUNIT BETA-RELATED"/>
    <property type="match status" value="1"/>
</dbReference>
<dbReference type="EMBL" id="WNYA01010363">
    <property type="protein sequence ID" value="KAG8540486.1"/>
    <property type="molecule type" value="Genomic_DNA"/>
</dbReference>
<sequence>MIRNLQLEKCVHAAEDTGRVSLAKCKITSHHQYWTWDLSTNSIINVHSNKCLTVMTSHSHHTLKIEPCERRRNQAWACDPRGYLTLYAHNLHLTAKQGTKKVFMSDGIDKFSKWKTRLDSPICMEGQTPRSFPPTLYFEKSTKKDLEEVTTIHYETKLSNNTDGTTTSPHLPYISERPTATQTPGPPHTTDIGDGRFVSSWEGMTERIYILEEDGSGWRTAMLVLSPFTFLLGVIILVLNVRVNKKRKLLSALPNQVKPHHKLGSLFERSSLTGKAHPSEYSSPDSNTPTLRHGEILIEWKDGTITPLYDNQ</sequence>
<dbReference type="AlphaFoldDB" id="A0AAV6Z284"/>
<keyword evidence="1" id="KW-1133">Transmembrane helix</keyword>
<protein>
    <recommendedName>
        <fullName evidence="2">Ricin B lectin domain-containing protein</fullName>
    </recommendedName>
</protein>
<dbReference type="InterPro" id="IPR052678">
    <property type="entry name" value="OST-beta_subunit"/>
</dbReference>
<dbReference type="InterPro" id="IPR035992">
    <property type="entry name" value="Ricin_B-like_lectins"/>
</dbReference>
<dbReference type="PROSITE" id="PS50231">
    <property type="entry name" value="RICIN_B_LECTIN"/>
    <property type="match status" value="1"/>
</dbReference>
<dbReference type="SUPFAM" id="SSF50370">
    <property type="entry name" value="Ricin B-like lectins"/>
    <property type="match status" value="1"/>
</dbReference>
<keyword evidence="4" id="KW-1185">Reference proteome</keyword>
<dbReference type="SMART" id="SM00458">
    <property type="entry name" value="RICIN"/>
    <property type="match status" value="1"/>
</dbReference>
<proteinExistence type="predicted"/>